<dbReference type="InterPro" id="IPR050471">
    <property type="entry name" value="AB_hydrolase"/>
</dbReference>
<dbReference type="eggNOG" id="COG1073">
    <property type="taxonomic scope" value="Bacteria"/>
</dbReference>
<dbReference type="AlphaFoldDB" id="F6EEX4"/>
<dbReference type="STRING" id="443218.AS9A_3673"/>
<keyword evidence="3" id="KW-1185">Reference proteome</keyword>
<gene>
    <name evidence="2" type="ordered locus">AS9A_3673</name>
</gene>
<evidence type="ECO:0000313" key="2">
    <source>
        <dbReference type="EMBL" id="AEF42111.1"/>
    </source>
</evidence>
<dbReference type="InterPro" id="IPR000073">
    <property type="entry name" value="AB_hydrolase_1"/>
</dbReference>
<dbReference type="KEGG" id="asd:AS9A_3673"/>
<dbReference type="Proteomes" id="UP000009235">
    <property type="component" value="Chromosome"/>
</dbReference>
<dbReference type="SUPFAM" id="SSF53474">
    <property type="entry name" value="alpha/beta-Hydrolases"/>
    <property type="match status" value="1"/>
</dbReference>
<proteinExistence type="predicted"/>
<reference evidence="2 3" key="1">
    <citation type="journal article" date="2011" name="J. Bacteriol.">
        <title>Complete genome sequence of Amycolicicoccus subflavus DQS3-9A1T, an actinomycete isolated from crude oil-polluted soil.</title>
        <authorList>
            <person name="Cai M."/>
            <person name="Chen W.M."/>
            <person name="Nie Y."/>
            <person name="Chi C.Q."/>
            <person name="Wang Y.N."/>
            <person name="Tang Y.Q."/>
            <person name="Li G.Y."/>
            <person name="Wu X.L."/>
        </authorList>
    </citation>
    <scope>NUCLEOTIDE SEQUENCE [LARGE SCALE GENOMIC DNA]</scope>
    <source>
        <strain evidence="3">DSM 45089 / DQS3-9A1</strain>
    </source>
</reference>
<feature type="domain" description="AB hydrolase-1" evidence="1">
    <location>
        <begin position="33"/>
        <end position="137"/>
    </location>
</feature>
<organism evidence="2 3">
    <name type="scientific">Hoyosella subflava (strain DSM 45089 / JCM 17490 / NBRC 109087 / DQS3-9A1)</name>
    <name type="common">Amycolicicoccus subflavus</name>
    <dbReference type="NCBI Taxonomy" id="443218"/>
    <lineage>
        <taxon>Bacteria</taxon>
        <taxon>Bacillati</taxon>
        <taxon>Actinomycetota</taxon>
        <taxon>Actinomycetes</taxon>
        <taxon>Mycobacteriales</taxon>
        <taxon>Hoyosellaceae</taxon>
        <taxon>Hoyosella</taxon>
    </lineage>
</organism>
<evidence type="ECO:0000259" key="1">
    <source>
        <dbReference type="Pfam" id="PF00561"/>
    </source>
</evidence>
<accession>F6EEX4</accession>
<sequence length="248" mass="26929">MAGTDREPLSAGHVRTETAHIHFETYGDSALAPLVVLHGNGEDLHTLDTQIRAFAAHHWVVAIDTRGHGRSSGGTESWDFPLFSRDVLAVLDELNIRSAHVFGYSDGGNIALQLVSDHPQRVRSVSVVGANLDPTGLHPWTRAVLIVQRAALSIAARRSRRAAAALAKIVLMTDHPHIDPVRLRRAHIPALVIAGQRDVVRSGHTELIARSLPGAELHILRGAKHEIPAENAEQCNALVLDFLRTVDA</sequence>
<dbReference type="GO" id="GO:0046503">
    <property type="term" value="P:glycerolipid catabolic process"/>
    <property type="evidence" value="ECO:0007669"/>
    <property type="project" value="TreeGrafter"/>
</dbReference>
<keyword evidence="2" id="KW-0378">Hydrolase</keyword>
<protein>
    <submittedName>
        <fullName evidence="2">Hydrolase, alpha/beta hydrolase fold family</fullName>
    </submittedName>
</protein>
<dbReference type="PANTHER" id="PTHR43433:SF5">
    <property type="entry name" value="AB HYDROLASE-1 DOMAIN-CONTAINING PROTEIN"/>
    <property type="match status" value="1"/>
</dbReference>
<dbReference type="GO" id="GO:0004806">
    <property type="term" value="F:triacylglycerol lipase activity"/>
    <property type="evidence" value="ECO:0007669"/>
    <property type="project" value="TreeGrafter"/>
</dbReference>
<dbReference type="InterPro" id="IPR029058">
    <property type="entry name" value="AB_hydrolase_fold"/>
</dbReference>
<name>F6EEX4_HOYSD</name>
<dbReference type="Gene3D" id="3.40.50.1820">
    <property type="entry name" value="alpha/beta hydrolase"/>
    <property type="match status" value="1"/>
</dbReference>
<dbReference type="Pfam" id="PF00561">
    <property type="entry name" value="Abhydrolase_1"/>
    <property type="match status" value="1"/>
</dbReference>
<dbReference type="HOGENOM" id="CLU_020336_50_4_11"/>
<dbReference type="EMBL" id="CP002786">
    <property type="protein sequence ID" value="AEF42111.1"/>
    <property type="molecule type" value="Genomic_DNA"/>
</dbReference>
<evidence type="ECO:0000313" key="3">
    <source>
        <dbReference type="Proteomes" id="UP000009235"/>
    </source>
</evidence>
<dbReference type="OrthoDB" id="3396704at2"/>
<dbReference type="PANTHER" id="PTHR43433">
    <property type="entry name" value="HYDROLASE, ALPHA/BETA FOLD FAMILY PROTEIN"/>
    <property type="match status" value="1"/>
</dbReference>